<evidence type="ECO:0000259" key="9">
    <source>
        <dbReference type="Pfam" id="PF00814"/>
    </source>
</evidence>
<accession>A0A420ZDD3</accession>
<evidence type="ECO:0000256" key="2">
    <source>
        <dbReference type="ARBA" id="ARBA00022679"/>
    </source>
</evidence>
<dbReference type="AlphaFoldDB" id="A0A420ZDD3"/>
<dbReference type="Gene3D" id="3.30.420.40">
    <property type="match status" value="2"/>
</dbReference>
<dbReference type="InterPro" id="IPR043129">
    <property type="entry name" value="ATPase_NBD"/>
</dbReference>
<evidence type="ECO:0000256" key="4">
    <source>
        <dbReference type="ARBA" id="ARBA00022723"/>
    </source>
</evidence>
<keyword evidence="4 8" id="KW-0479">Metal-binding</keyword>
<dbReference type="EMBL" id="QMNG01000002">
    <property type="protein sequence ID" value="RLC37623.1"/>
    <property type="molecule type" value="Genomic_DNA"/>
</dbReference>
<gene>
    <name evidence="8 10" type="primary">tsaD</name>
    <name evidence="10" type="ORF">DRH29_00820</name>
</gene>
<keyword evidence="2 8" id="KW-0808">Transferase</keyword>
<dbReference type="PANTHER" id="PTHR11735">
    <property type="entry name" value="TRNA N6-ADENOSINE THREONYLCARBAMOYLTRANSFERASE"/>
    <property type="match status" value="1"/>
</dbReference>
<proteinExistence type="inferred from homology"/>
<evidence type="ECO:0000256" key="5">
    <source>
        <dbReference type="ARBA" id="ARBA00023004"/>
    </source>
</evidence>
<dbReference type="PROSITE" id="PS01016">
    <property type="entry name" value="GLYCOPROTEASE"/>
    <property type="match status" value="1"/>
</dbReference>
<feature type="binding site" evidence="8">
    <location>
        <position position="165"/>
    </location>
    <ligand>
        <name>substrate</name>
    </ligand>
</feature>
<protein>
    <recommendedName>
        <fullName evidence="8">tRNA N6-adenosine threonylcarbamoyltransferase</fullName>
        <ecNumber evidence="8">2.3.1.234</ecNumber>
    </recommendedName>
    <alternativeName>
        <fullName evidence="8">N6-L-threonylcarbamoyladenine synthase</fullName>
        <shortName evidence="8">t(6)A synthase</shortName>
    </alternativeName>
    <alternativeName>
        <fullName evidence="8">t(6)A37 threonylcarbamoyladenosine biosynthesis protein TsaD</fullName>
    </alternativeName>
    <alternativeName>
        <fullName evidence="8">tRNA threonylcarbamoyladenosine biosynthesis protein TsaD</fullName>
    </alternativeName>
</protein>
<comment type="caution">
    <text evidence="10">The sequence shown here is derived from an EMBL/GenBank/DDBJ whole genome shotgun (WGS) entry which is preliminary data.</text>
</comment>
<evidence type="ECO:0000313" key="10">
    <source>
        <dbReference type="EMBL" id="RLC37623.1"/>
    </source>
</evidence>
<comment type="similarity">
    <text evidence="8">Belongs to the KAE1 / TsaD family.</text>
</comment>
<dbReference type="SUPFAM" id="SSF53067">
    <property type="entry name" value="Actin-like ATPase domain"/>
    <property type="match status" value="1"/>
</dbReference>
<feature type="binding site" evidence="8">
    <location>
        <position position="294"/>
    </location>
    <ligand>
        <name>Fe cation</name>
        <dbReference type="ChEBI" id="CHEBI:24875"/>
    </ligand>
</feature>
<evidence type="ECO:0000256" key="8">
    <source>
        <dbReference type="HAMAP-Rule" id="MF_01445"/>
    </source>
</evidence>
<dbReference type="NCBIfam" id="TIGR03723">
    <property type="entry name" value="T6A_TsaD_YgjD"/>
    <property type="match status" value="1"/>
</dbReference>
<dbReference type="CDD" id="cd24133">
    <property type="entry name" value="ASKHA_NBD_TsaD_bac"/>
    <property type="match status" value="1"/>
</dbReference>
<dbReference type="Pfam" id="PF00814">
    <property type="entry name" value="TsaD"/>
    <property type="match status" value="1"/>
</dbReference>
<dbReference type="FunFam" id="3.30.420.40:FF:000012">
    <property type="entry name" value="tRNA N6-adenosine threonylcarbamoyltransferase"/>
    <property type="match status" value="1"/>
</dbReference>
<feature type="binding site" evidence="8">
    <location>
        <position position="110"/>
    </location>
    <ligand>
        <name>Fe cation</name>
        <dbReference type="ChEBI" id="CHEBI:24875"/>
    </ligand>
</feature>
<dbReference type="PANTHER" id="PTHR11735:SF6">
    <property type="entry name" value="TRNA N6-ADENOSINE THREONYLCARBAMOYLTRANSFERASE, MITOCHONDRIAL"/>
    <property type="match status" value="1"/>
</dbReference>
<feature type="binding site" evidence="8">
    <location>
        <position position="266"/>
    </location>
    <ligand>
        <name>substrate</name>
    </ligand>
</feature>
<keyword evidence="1 8" id="KW-0963">Cytoplasm</keyword>
<comment type="cofactor">
    <cofactor evidence="8">
        <name>Fe(2+)</name>
        <dbReference type="ChEBI" id="CHEBI:29033"/>
    </cofactor>
    <text evidence="8">Binds 1 Fe(2+) ion per subunit.</text>
</comment>
<dbReference type="InterPro" id="IPR017860">
    <property type="entry name" value="Peptidase_M22_CS"/>
</dbReference>
<dbReference type="GO" id="GO:0002949">
    <property type="term" value="P:tRNA threonylcarbamoyladenosine modification"/>
    <property type="evidence" value="ECO:0007669"/>
    <property type="project" value="UniProtKB-UniRule"/>
</dbReference>
<comment type="subcellular location">
    <subcellularLocation>
        <location evidence="8">Cytoplasm</location>
    </subcellularLocation>
</comment>
<dbReference type="HAMAP" id="MF_01445">
    <property type="entry name" value="TsaD"/>
    <property type="match status" value="1"/>
</dbReference>
<feature type="binding site" evidence="8">
    <location>
        <position position="114"/>
    </location>
    <ligand>
        <name>Fe cation</name>
        <dbReference type="ChEBI" id="CHEBI:24875"/>
    </ligand>
</feature>
<dbReference type="InterPro" id="IPR022450">
    <property type="entry name" value="TsaD"/>
</dbReference>
<comment type="caution">
    <text evidence="8">Lacks conserved residue(s) required for the propagation of feature annotation.</text>
</comment>
<dbReference type="PRINTS" id="PR00789">
    <property type="entry name" value="OSIALOPTASE"/>
</dbReference>
<keyword evidence="6 8" id="KW-0012">Acyltransferase</keyword>
<dbReference type="GO" id="GO:0005506">
    <property type="term" value="F:iron ion binding"/>
    <property type="evidence" value="ECO:0007669"/>
    <property type="project" value="UniProtKB-UniRule"/>
</dbReference>
<dbReference type="NCBIfam" id="TIGR00329">
    <property type="entry name" value="gcp_kae1"/>
    <property type="match status" value="1"/>
</dbReference>
<dbReference type="FunFam" id="3.30.420.40:FF:000040">
    <property type="entry name" value="tRNA N6-adenosine threonylcarbamoyltransferase"/>
    <property type="match status" value="1"/>
</dbReference>
<dbReference type="GO" id="GO:0061711">
    <property type="term" value="F:tRNA N(6)-L-threonylcarbamoyladenine synthase activity"/>
    <property type="evidence" value="ECO:0007669"/>
    <property type="project" value="UniProtKB-EC"/>
</dbReference>
<comment type="catalytic activity">
    <reaction evidence="7 8">
        <text>L-threonylcarbamoyladenylate + adenosine(37) in tRNA = N(6)-L-threonylcarbamoyladenosine(37) in tRNA + AMP + H(+)</text>
        <dbReference type="Rhea" id="RHEA:37059"/>
        <dbReference type="Rhea" id="RHEA-COMP:10162"/>
        <dbReference type="Rhea" id="RHEA-COMP:10163"/>
        <dbReference type="ChEBI" id="CHEBI:15378"/>
        <dbReference type="ChEBI" id="CHEBI:73682"/>
        <dbReference type="ChEBI" id="CHEBI:74411"/>
        <dbReference type="ChEBI" id="CHEBI:74418"/>
        <dbReference type="ChEBI" id="CHEBI:456215"/>
        <dbReference type="EC" id="2.3.1.234"/>
    </reaction>
</comment>
<dbReference type="EC" id="2.3.1.234" evidence="8"/>
<evidence type="ECO:0000256" key="6">
    <source>
        <dbReference type="ARBA" id="ARBA00023315"/>
    </source>
</evidence>
<keyword evidence="5 8" id="KW-0408">Iron</keyword>
<feature type="domain" description="Gcp-like" evidence="9">
    <location>
        <begin position="23"/>
        <end position="300"/>
    </location>
</feature>
<name>A0A420ZDD3_UNCK3</name>
<dbReference type="GO" id="GO:0005737">
    <property type="term" value="C:cytoplasm"/>
    <property type="evidence" value="ECO:0007669"/>
    <property type="project" value="UniProtKB-SubCell"/>
</dbReference>
<feature type="binding site" evidence="8">
    <location>
        <position position="178"/>
    </location>
    <ligand>
        <name>substrate</name>
    </ligand>
</feature>
<evidence type="ECO:0000256" key="3">
    <source>
        <dbReference type="ARBA" id="ARBA00022694"/>
    </source>
</evidence>
<evidence type="ECO:0000256" key="7">
    <source>
        <dbReference type="ARBA" id="ARBA00048117"/>
    </source>
</evidence>
<dbReference type="InterPro" id="IPR017861">
    <property type="entry name" value="KAE1/TsaD"/>
</dbReference>
<keyword evidence="3 8" id="KW-0819">tRNA processing</keyword>
<reference evidence="10 11" key="1">
    <citation type="submission" date="2018-06" db="EMBL/GenBank/DDBJ databases">
        <title>Extensive metabolic versatility and redundancy in microbially diverse, dynamic hydrothermal sediments.</title>
        <authorList>
            <person name="Dombrowski N."/>
            <person name="Teske A."/>
            <person name="Baker B.J."/>
        </authorList>
    </citation>
    <scope>NUCLEOTIDE SEQUENCE [LARGE SCALE GENOMIC DNA]</scope>
    <source>
        <strain evidence="10">B79_G16</strain>
    </source>
</reference>
<feature type="binding site" evidence="8">
    <location>
        <begin position="132"/>
        <end position="136"/>
    </location>
    <ligand>
        <name>substrate</name>
    </ligand>
</feature>
<sequence length="311" mass="33504">MKILAIETSCDDTAVAILNNRKVLVSLVASQEKLHANFGGVVPEVASREHLKAIYPLIEMALKKSKLGPQDIDKIAVTGEPGLLGSLLVGVNAAKTLGYLWHKPVVKINHLLGHVYAGFVDNDIRFPLVALVASGGHTELVLVRRHGDYKCLGETRDDAAGEAFDKAARVLGLDYPGGPAIAAAAAGIQYSVSNRTVELPRPMKNRGLDFSFSGLKTAVIRAKGRKEDIAHEFQEAVVDVLATKLMRAAQKYKVKTILLGGGVAANKRLREEVDLRATAKGLRLVVPNSKYCTDNAVMIGMASYFIQKNGK</sequence>
<dbReference type="Proteomes" id="UP000281261">
    <property type="component" value="Unassembled WGS sequence"/>
</dbReference>
<dbReference type="InterPro" id="IPR000905">
    <property type="entry name" value="Gcp-like_dom"/>
</dbReference>
<comment type="function">
    <text evidence="8">Required for the formation of a threonylcarbamoyl group on adenosine at position 37 (t(6)A37) in tRNAs that read codons beginning with adenine. Is involved in the transfer of the threonylcarbamoyl moiety of threonylcarbamoyl-AMP (TC-AMP) to the N6 group of A37, together with TsaE and TsaB. TsaD likely plays a direct catalytic role in this reaction.</text>
</comment>
<evidence type="ECO:0000256" key="1">
    <source>
        <dbReference type="ARBA" id="ARBA00022490"/>
    </source>
</evidence>
<organism evidence="10 11">
    <name type="scientific">candidate division Kazan bacterium</name>
    <dbReference type="NCBI Taxonomy" id="2202143"/>
    <lineage>
        <taxon>Bacteria</taxon>
        <taxon>Bacteria division Kazan-3B-28</taxon>
    </lineage>
</organism>
<evidence type="ECO:0000313" key="11">
    <source>
        <dbReference type="Proteomes" id="UP000281261"/>
    </source>
</evidence>